<comment type="caution">
    <text evidence="4">The sequence shown here is derived from an EMBL/GenBank/DDBJ whole genome shotgun (WGS) entry which is preliminary data.</text>
</comment>
<gene>
    <name evidence="4" type="ORF">nbrc107696_33430</name>
</gene>
<organism evidence="4 5">
    <name type="scientific">Gordonia spumicola</name>
    <dbReference type="NCBI Taxonomy" id="589161"/>
    <lineage>
        <taxon>Bacteria</taxon>
        <taxon>Bacillati</taxon>
        <taxon>Actinomycetota</taxon>
        <taxon>Actinomycetes</taxon>
        <taxon>Mycobacteriales</taxon>
        <taxon>Gordoniaceae</taxon>
        <taxon>Gordonia</taxon>
    </lineage>
</organism>
<dbReference type="EMBL" id="BJOV01000005">
    <property type="protein sequence ID" value="GEE02897.1"/>
    <property type="molecule type" value="Genomic_DNA"/>
</dbReference>
<dbReference type="PANTHER" id="PTHR10819">
    <property type="entry name" value="PHOSPHOTRIESTERASE-RELATED"/>
    <property type="match status" value="1"/>
</dbReference>
<sequence>MDRINTVAGSVGVDQLGRVLAHEHVFVVQEDFRLNYLREWDEDAEIDRAVQTLTKVKASGIDTIMDVSVLGIGRNIERVAKVAAQVDLNIVAATGLFTYNDLPFQFHYTGPGLGFDVDDPLDEMFLRDITVGIGSTDVKAGFLVCVLESEGLTDGVERVMRSVGRVAAATGIGVVVHTNPHTQSGLVAQRVLAEEGVDLTRVMLAHSGDSTDVDYLMRIADAGSIIGMDRFGLDLLLPYADRLTTLLTMIEHGYADRMVLSQDAFCFSDWFDRTADPHLGDWDYFQVTGRVVPDLRANGVAESAIESMLVSVPARLLSPGVHADLVDLHPDKTGLSPKTGA</sequence>
<comment type="similarity">
    <text evidence="3">Belongs to the metallo-dependent hydrolases superfamily. Phosphotriesterase family.</text>
</comment>
<evidence type="ECO:0000256" key="1">
    <source>
        <dbReference type="ARBA" id="ARBA00022723"/>
    </source>
</evidence>
<keyword evidence="2" id="KW-0378">Hydrolase</keyword>
<evidence type="ECO:0000313" key="5">
    <source>
        <dbReference type="Proteomes" id="UP000444960"/>
    </source>
</evidence>
<protein>
    <submittedName>
        <fullName evidence="4">Phosphotriesterase</fullName>
    </submittedName>
</protein>
<dbReference type="PROSITE" id="PS51347">
    <property type="entry name" value="PHOSPHOTRIESTERASE_2"/>
    <property type="match status" value="1"/>
</dbReference>
<accession>A0A7I9VC71</accession>
<dbReference type="GO" id="GO:0008270">
    <property type="term" value="F:zinc ion binding"/>
    <property type="evidence" value="ECO:0007669"/>
    <property type="project" value="InterPro"/>
</dbReference>
<dbReference type="InterPro" id="IPR001559">
    <property type="entry name" value="Phosphotriesterase"/>
</dbReference>
<keyword evidence="5" id="KW-1185">Reference proteome</keyword>
<dbReference type="OrthoDB" id="9795018at2"/>
<dbReference type="AlphaFoldDB" id="A0A7I9VC71"/>
<dbReference type="InterPro" id="IPR032466">
    <property type="entry name" value="Metal_Hydrolase"/>
</dbReference>
<evidence type="ECO:0000313" key="4">
    <source>
        <dbReference type="EMBL" id="GEE02897.1"/>
    </source>
</evidence>
<reference evidence="5" key="1">
    <citation type="submission" date="2019-06" db="EMBL/GenBank/DDBJ databases">
        <title>Gordonia isolated from sludge of a wastewater treatment plant.</title>
        <authorList>
            <person name="Tamura T."/>
            <person name="Aoyama K."/>
            <person name="Kang Y."/>
            <person name="Saito S."/>
            <person name="Akiyama N."/>
            <person name="Yazawa K."/>
            <person name="Gonoi T."/>
            <person name="Mikami Y."/>
        </authorList>
    </citation>
    <scope>NUCLEOTIDE SEQUENCE [LARGE SCALE GENOMIC DNA]</scope>
    <source>
        <strain evidence="5">NBRC 107696</strain>
    </source>
</reference>
<comment type="caution">
    <text evidence="3">Lacks conserved residue(s) required for the propagation of feature annotation.</text>
</comment>
<evidence type="ECO:0000256" key="3">
    <source>
        <dbReference type="PROSITE-ProRule" id="PRU00679"/>
    </source>
</evidence>
<dbReference type="RefSeq" id="WP_161896522.1">
    <property type="nucleotide sequence ID" value="NZ_BJOV01000005.1"/>
</dbReference>
<name>A0A7I9VC71_9ACTN</name>
<proteinExistence type="inferred from homology"/>
<keyword evidence="1" id="KW-0479">Metal-binding</keyword>
<dbReference type="Gene3D" id="3.20.20.140">
    <property type="entry name" value="Metal-dependent hydrolases"/>
    <property type="match status" value="1"/>
</dbReference>
<evidence type="ECO:0000256" key="2">
    <source>
        <dbReference type="ARBA" id="ARBA00022801"/>
    </source>
</evidence>
<dbReference type="GO" id="GO:0016787">
    <property type="term" value="F:hydrolase activity"/>
    <property type="evidence" value="ECO:0007669"/>
    <property type="project" value="UniProtKB-KW"/>
</dbReference>
<dbReference type="SUPFAM" id="SSF51556">
    <property type="entry name" value="Metallo-dependent hydrolases"/>
    <property type="match status" value="1"/>
</dbReference>
<dbReference type="PANTHER" id="PTHR10819:SF3">
    <property type="entry name" value="PHOSPHOTRIESTERASE-RELATED PROTEIN"/>
    <property type="match status" value="1"/>
</dbReference>
<dbReference type="Pfam" id="PF02126">
    <property type="entry name" value="PTE"/>
    <property type="match status" value="1"/>
</dbReference>
<dbReference type="Proteomes" id="UP000444960">
    <property type="component" value="Unassembled WGS sequence"/>
</dbReference>